<keyword evidence="3" id="KW-1185">Reference proteome</keyword>
<dbReference type="SUPFAM" id="SSF81383">
    <property type="entry name" value="F-box domain"/>
    <property type="match status" value="1"/>
</dbReference>
<dbReference type="EMBL" id="JBFXLS010000043">
    <property type="protein sequence ID" value="KAL2824508.1"/>
    <property type="molecule type" value="Genomic_DNA"/>
</dbReference>
<comment type="caution">
    <text evidence="2">The sequence shown here is derived from an EMBL/GenBank/DDBJ whole genome shotgun (WGS) entry which is preliminary data.</text>
</comment>
<reference evidence="2 3" key="1">
    <citation type="submission" date="2024-07" db="EMBL/GenBank/DDBJ databases">
        <title>Section-level genome sequencing and comparative genomics of Aspergillus sections Usti and Cavernicolus.</title>
        <authorList>
            <consortium name="Lawrence Berkeley National Laboratory"/>
            <person name="Nybo J.L."/>
            <person name="Vesth T.C."/>
            <person name="Theobald S."/>
            <person name="Frisvad J.C."/>
            <person name="Larsen T.O."/>
            <person name="Kjaerboelling I."/>
            <person name="Rothschild-Mancinelli K."/>
            <person name="Lyhne E.K."/>
            <person name="Kogle M.E."/>
            <person name="Barry K."/>
            <person name="Clum A."/>
            <person name="Na H."/>
            <person name="Ledsgaard L."/>
            <person name="Lin J."/>
            <person name="Lipzen A."/>
            <person name="Kuo A."/>
            <person name="Riley R."/>
            <person name="Mondo S."/>
            <person name="LaButti K."/>
            <person name="Haridas S."/>
            <person name="Pangalinan J."/>
            <person name="Salamov A.A."/>
            <person name="Simmons B.A."/>
            <person name="Magnuson J.K."/>
            <person name="Chen J."/>
            <person name="Drula E."/>
            <person name="Henrissat B."/>
            <person name="Wiebenga A."/>
            <person name="Lubbers R.J."/>
            <person name="Gomes A.C."/>
            <person name="Makela M.R."/>
            <person name="Stajich J."/>
            <person name="Grigoriev I.V."/>
            <person name="Mortensen U.H."/>
            <person name="De vries R.P."/>
            <person name="Baker S.E."/>
            <person name="Andersen M.R."/>
        </authorList>
    </citation>
    <scope>NUCLEOTIDE SEQUENCE [LARGE SCALE GENOMIC DNA]</scope>
    <source>
        <strain evidence="2 3">CBS 600.67</strain>
    </source>
</reference>
<feature type="domain" description="F-box" evidence="1">
    <location>
        <begin position="4"/>
        <end position="39"/>
    </location>
</feature>
<evidence type="ECO:0000313" key="2">
    <source>
        <dbReference type="EMBL" id="KAL2824508.1"/>
    </source>
</evidence>
<protein>
    <recommendedName>
        <fullName evidence="1">F-box domain-containing protein</fullName>
    </recommendedName>
</protein>
<dbReference type="InterPro" id="IPR001810">
    <property type="entry name" value="F-box_dom"/>
</dbReference>
<evidence type="ECO:0000259" key="1">
    <source>
        <dbReference type="Pfam" id="PF00646"/>
    </source>
</evidence>
<proteinExistence type="predicted"/>
<evidence type="ECO:0000313" key="3">
    <source>
        <dbReference type="Proteomes" id="UP001610335"/>
    </source>
</evidence>
<accession>A0ABR4I9S2</accession>
<dbReference type="Pfam" id="PF00646">
    <property type="entry name" value="F-box"/>
    <property type="match status" value="1"/>
</dbReference>
<gene>
    <name evidence="2" type="ORF">BDW59DRAFT_162396</name>
</gene>
<dbReference type="Proteomes" id="UP001610335">
    <property type="component" value="Unassembled WGS sequence"/>
</dbReference>
<name>A0ABR4I9S2_9EURO</name>
<dbReference type="InterPro" id="IPR036047">
    <property type="entry name" value="F-box-like_dom_sf"/>
</dbReference>
<organism evidence="2 3">
    <name type="scientific">Aspergillus cavernicola</name>
    <dbReference type="NCBI Taxonomy" id="176166"/>
    <lineage>
        <taxon>Eukaryota</taxon>
        <taxon>Fungi</taxon>
        <taxon>Dikarya</taxon>
        <taxon>Ascomycota</taxon>
        <taxon>Pezizomycotina</taxon>
        <taxon>Eurotiomycetes</taxon>
        <taxon>Eurotiomycetidae</taxon>
        <taxon>Eurotiales</taxon>
        <taxon>Aspergillaceae</taxon>
        <taxon>Aspergillus</taxon>
        <taxon>Aspergillus subgen. Nidulantes</taxon>
    </lineage>
</organism>
<sequence>MSSLLCLPTEIITLICDYLPNSSIKALRLTCKKACNIARLRLNQVLLSANLLNIYIADSETFRHNIKEIIWDNACFIKALSSELDLDIEYVTTLIRQDVDRPALCARAEQIATQLPLRTCWQY</sequence>